<reference evidence="2 3" key="1">
    <citation type="journal article" date="2018" name="Nat. Ecol. Evol.">
        <title>Pezizomycetes genomes reveal the molecular basis of ectomycorrhizal truffle lifestyle.</title>
        <authorList>
            <person name="Murat C."/>
            <person name="Payen T."/>
            <person name="Noel B."/>
            <person name="Kuo A."/>
            <person name="Morin E."/>
            <person name="Chen J."/>
            <person name="Kohler A."/>
            <person name="Krizsan K."/>
            <person name="Balestrini R."/>
            <person name="Da Silva C."/>
            <person name="Montanini B."/>
            <person name="Hainaut M."/>
            <person name="Levati E."/>
            <person name="Barry K.W."/>
            <person name="Belfiori B."/>
            <person name="Cichocki N."/>
            <person name="Clum A."/>
            <person name="Dockter R.B."/>
            <person name="Fauchery L."/>
            <person name="Guy J."/>
            <person name="Iotti M."/>
            <person name="Le Tacon F."/>
            <person name="Lindquist E.A."/>
            <person name="Lipzen A."/>
            <person name="Malagnac F."/>
            <person name="Mello A."/>
            <person name="Molinier V."/>
            <person name="Miyauchi S."/>
            <person name="Poulain J."/>
            <person name="Riccioni C."/>
            <person name="Rubini A."/>
            <person name="Sitrit Y."/>
            <person name="Splivallo R."/>
            <person name="Traeger S."/>
            <person name="Wang M."/>
            <person name="Zifcakova L."/>
            <person name="Wipf D."/>
            <person name="Zambonelli A."/>
            <person name="Paolocci F."/>
            <person name="Nowrousian M."/>
            <person name="Ottonello S."/>
            <person name="Baldrian P."/>
            <person name="Spatafora J.W."/>
            <person name="Henrissat B."/>
            <person name="Nagy L.G."/>
            <person name="Aury J.M."/>
            <person name="Wincker P."/>
            <person name="Grigoriev I.V."/>
            <person name="Bonfante P."/>
            <person name="Martin F.M."/>
        </authorList>
    </citation>
    <scope>NUCLEOTIDE SEQUENCE [LARGE SCALE GENOMIC DNA]</scope>
    <source>
        <strain evidence="2 3">RN42</strain>
    </source>
</reference>
<evidence type="ECO:0000256" key="1">
    <source>
        <dbReference type="SAM" id="MobiDB-lite"/>
    </source>
</evidence>
<dbReference type="InterPro" id="IPR024368">
    <property type="entry name" value="Ecl1/2/3"/>
</dbReference>
<feature type="region of interest" description="Disordered" evidence="1">
    <location>
        <begin position="1"/>
        <end position="24"/>
    </location>
</feature>
<feature type="compositionally biased region" description="Low complexity" evidence="1">
    <location>
        <begin position="150"/>
        <end position="184"/>
    </location>
</feature>
<accession>A0A3N4IUI1</accession>
<name>A0A3N4IUI1_ASCIM</name>
<dbReference type="Proteomes" id="UP000275078">
    <property type="component" value="Unassembled WGS sequence"/>
</dbReference>
<evidence type="ECO:0000313" key="3">
    <source>
        <dbReference type="Proteomes" id="UP000275078"/>
    </source>
</evidence>
<dbReference type="AlphaFoldDB" id="A0A3N4IUI1"/>
<protein>
    <submittedName>
        <fullName evidence="2">Uncharacterized protein</fullName>
    </submittedName>
</protein>
<organism evidence="2 3">
    <name type="scientific">Ascobolus immersus RN42</name>
    <dbReference type="NCBI Taxonomy" id="1160509"/>
    <lineage>
        <taxon>Eukaryota</taxon>
        <taxon>Fungi</taxon>
        <taxon>Dikarya</taxon>
        <taxon>Ascomycota</taxon>
        <taxon>Pezizomycotina</taxon>
        <taxon>Pezizomycetes</taxon>
        <taxon>Pezizales</taxon>
        <taxon>Ascobolaceae</taxon>
        <taxon>Ascobolus</taxon>
    </lineage>
</organism>
<proteinExistence type="predicted"/>
<feature type="region of interest" description="Disordered" evidence="1">
    <location>
        <begin position="122"/>
        <end position="209"/>
    </location>
</feature>
<keyword evidence="3" id="KW-1185">Reference proteome</keyword>
<dbReference type="OrthoDB" id="3599883at2759"/>
<evidence type="ECO:0000313" key="2">
    <source>
        <dbReference type="EMBL" id="RPA87870.1"/>
    </source>
</evidence>
<dbReference type="EMBL" id="ML119646">
    <property type="protein sequence ID" value="RPA87870.1"/>
    <property type="molecule type" value="Genomic_DNA"/>
</dbReference>
<dbReference type="Pfam" id="PF12855">
    <property type="entry name" value="Ecl1"/>
    <property type="match status" value="1"/>
</dbReference>
<gene>
    <name evidence="2" type="ORF">BJ508DRAFT_65304</name>
</gene>
<sequence length="209" mass="22885">MSGRYSTMKRHNLAPVDTSSRSTRSKYEEDQYAFPLDAEDDIMGSSFLSFCAHCDTQILVPNNSLFCSERCRRLDSTKSTESSIYYTASSLSAYRSPYTPPLTPPSSHSTFISPLVPTAPTPTLAGSFSPPPSPESNYASTDRPSHFRSHSSATLSSTSSMGSVGDGQYKQSSQYSLSSQQSSYTRPLPPLQPPSMYSMRGGTQPSPRW</sequence>